<sequence length="168" mass="17167">MKCAIVLFALGVASVNAMAQPAAGSYGPVNSFAASNPYANAFNPYLSGAIGGTIGGSGGGVVTAPPLAGFPIAVFFQAKVLIKEAERLLSQADFPADLANRIQDVGADAQKGFAGCQATATLPWLQIRCVKPLLTAAKDQLKLIDDEWQARQAAAAASSTMAPNRAAT</sequence>
<name>A0A6J2T2L8_DROLE</name>
<accession>A0A6J2T2L8</accession>
<reference evidence="3" key="1">
    <citation type="submission" date="2025-08" db="UniProtKB">
        <authorList>
            <consortium name="RefSeq"/>
        </authorList>
    </citation>
    <scope>IDENTIFICATION</scope>
    <source>
        <strain evidence="3">11010-0011.00</strain>
        <tissue evidence="3">Whole body</tissue>
    </source>
</reference>
<dbReference type="OrthoDB" id="8023940at2759"/>
<dbReference type="AlphaFoldDB" id="A0A6J2T2L8"/>
<feature type="signal peptide" evidence="1">
    <location>
        <begin position="1"/>
        <end position="19"/>
    </location>
</feature>
<dbReference type="GeneID" id="115621614"/>
<evidence type="ECO:0000313" key="3">
    <source>
        <dbReference type="RefSeq" id="XP_030371166.1"/>
    </source>
</evidence>
<evidence type="ECO:0000313" key="2">
    <source>
        <dbReference type="Proteomes" id="UP000504634"/>
    </source>
</evidence>
<feature type="chain" id="PRO_5026959538" evidence="1">
    <location>
        <begin position="20"/>
        <end position="168"/>
    </location>
</feature>
<protein>
    <submittedName>
        <fullName evidence="3">Uncharacterized protein LOC115621614</fullName>
    </submittedName>
</protein>
<gene>
    <name evidence="3" type="primary">LOC115621614</name>
</gene>
<keyword evidence="2" id="KW-1185">Reference proteome</keyword>
<dbReference type="Proteomes" id="UP000504634">
    <property type="component" value="Unplaced"/>
</dbReference>
<evidence type="ECO:0000256" key="1">
    <source>
        <dbReference type="SAM" id="SignalP"/>
    </source>
</evidence>
<proteinExistence type="predicted"/>
<dbReference type="RefSeq" id="XP_030371166.1">
    <property type="nucleotide sequence ID" value="XM_030515306.1"/>
</dbReference>
<keyword evidence="1" id="KW-0732">Signal</keyword>
<organism evidence="2 3">
    <name type="scientific">Drosophila lebanonensis</name>
    <name type="common">Fruit fly</name>
    <name type="synonym">Scaptodrosophila lebanonensis</name>
    <dbReference type="NCBI Taxonomy" id="7225"/>
    <lineage>
        <taxon>Eukaryota</taxon>
        <taxon>Metazoa</taxon>
        <taxon>Ecdysozoa</taxon>
        <taxon>Arthropoda</taxon>
        <taxon>Hexapoda</taxon>
        <taxon>Insecta</taxon>
        <taxon>Pterygota</taxon>
        <taxon>Neoptera</taxon>
        <taxon>Endopterygota</taxon>
        <taxon>Diptera</taxon>
        <taxon>Brachycera</taxon>
        <taxon>Muscomorpha</taxon>
        <taxon>Ephydroidea</taxon>
        <taxon>Drosophilidae</taxon>
        <taxon>Scaptodrosophila</taxon>
    </lineage>
</organism>